<name>A0A173GEY9_9CAUD</name>
<evidence type="ECO:0000313" key="2">
    <source>
        <dbReference type="Proteomes" id="UP000222079"/>
    </source>
</evidence>
<keyword evidence="2" id="KW-1185">Reference proteome</keyword>
<dbReference type="Gene3D" id="3.60.21.10">
    <property type="match status" value="1"/>
</dbReference>
<dbReference type="SUPFAM" id="SSF56300">
    <property type="entry name" value="Metallo-dependent phosphatases"/>
    <property type="match status" value="1"/>
</dbReference>
<evidence type="ECO:0000313" key="1">
    <source>
        <dbReference type="EMBL" id="ANH52018.2"/>
    </source>
</evidence>
<dbReference type="InterPro" id="IPR029052">
    <property type="entry name" value="Metallo-depent_PP-like"/>
</dbReference>
<reference evidence="1 2" key="1">
    <citation type="submission" date="2016-03" db="EMBL/GenBank/DDBJ databases">
        <authorList>
            <person name="Sharma R."/>
            <person name="Esplin I.N.D."/>
            <person name="Berg J.A."/>
            <person name="Jensen G.L."/>
            <person name="Keele B.R."/>
            <person name="Ward M.E.H."/>
            <person name="Breakwell D.P."/>
            <person name="Hope S."/>
            <person name="Grose J.H."/>
        </authorList>
    </citation>
    <scope>NUCLEOTIDE SEQUENCE [LARGE SCALE GENOMIC DNA]</scope>
</reference>
<organism evidence="1 2">
    <name type="scientific">Erwinia phage vB_EamM_RAY</name>
    <dbReference type="NCBI Taxonomy" id="1815987"/>
    <lineage>
        <taxon>Viruses</taxon>
        <taxon>Duplodnaviria</taxon>
        <taxon>Heunggongvirae</taxon>
        <taxon>Uroviricota</taxon>
        <taxon>Caudoviricetes</taxon>
        <taxon>Chimalliviridae</taxon>
        <taxon>Agricanvirus</taxon>
        <taxon>Agricanvirus ray</taxon>
    </lineage>
</organism>
<gene>
    <name evidence="1" type="ORF">RAY_238</name>
</gene>
<protein>
    <submittedName>
        <fullName evidence="1">Nuclease</fullName>
    </submittedName>
</protein>
<sequence length="378" mass="42849">MITKTTKKPGMVRIIQTGDIHLCHKRTPTANIIRTLNYIFYENESLAETDLIILAGDVWDTLVTMPNDDALLARQWIRKFVEDCAQHNVILDVLEGTPDHDWEQSSEFTLFETSCEVRYIKTLQIVRHEHLDLNILYVPDEWRPTIEAIWEDVCVAMTEAGLDKVDVAVVHGGFDFNFPPEYNIKGHSAERFSSIVKHAVFANHIHKAQSFMKVHGPGSPDRLAQGEEGDKGYHRVVIDQKTDQMRIQWIKNPHAWTHIAINVADMSVEEIVAKAKAIAAPLRAGSYLRFDNGDPLVVKAVLWALKAEIPHVILEYKNKKQAGITQTHQTYAKKFSGTHINRNNAKESIVGWLQGKGLTDDSQGQYLSDILQRAMALK</sequence>
<accession>A0A173GEY9</accession>
<dbReference type="EMBL" id="KU886224">
    <property type="protein sequence ID" value="ANH52018.2"/>
    <property type="molecule type" value="Genomic_DNA"/>
</dbReference>
<dbReference type="Proteomes" id="UP000222079">
    <property type="component" value="Segment"/>
</dbReference>
<proteinExistence type="predicted"/>